<dbReference type="InterPro" id="IPR004364">
    <property type="entry name" value="Aa-tRNA-synt_II"/>
</dbReference>
<dbReference type="RefSeq" id="WP_024161005.1">
    <property type="nucleotide sequence ID" value="NZ_AWTR02000023.1"/>
</dbReference>
<reference evidence="9 10" key="1">
    <citation type="journal article" date="2014" name="FEMS Microbiol. Lett.">
        <title>Draft genome sequences of three Holospora species (Holospora obtusa, Holospora undulata, and Holospora elegans), endonuclear symbiotic bacteria of the ciliate Paramecium caudatum.</title>
        <authorList>
            <person name="Dohra H."/>
            <person name="Tanaka K."/>
            <person name="Suzuki T."/>
            <person name="Fujishima M."/>
            <person name="Suzuki H."/>
        </authorList>
    </citation>
    <scope>NUCLEOTIDE SEQUENCE [LARGE SCALE GENOMIC DNA]</scope>
    <source>
        <strain evidence="9 10">F1</strain>
    </source>
</reference>
<keyword evidence="3 7" id="KW-0547">Nucleotide-binding</keyword>
<dbReference type="Gene3D" id="3.30.930.10">
    <property type="entry name" value="Bira Bifunctional Protein, Domain 2"/>
    <property type="match status" value="1"/>
</dbReference>
<dbReference type="PANTHER" id="PTHR22594">
    <property type="entry name" value="ASPARTYL/LYSYL-TRNA SYNTHETASE"/>
    <property type="match status" value="1"/>
</dbReference>
<dbReference type="EC" id="6.1.1.23" evidence="7"/>
<keyword evidence="10" id="KW-1185">Reference proteome</keyword>
<dbReference type="InterPro" id="IPR004524">
    <property type="entry name" value="Asp-tRNA-ligase_1"/>
</dbReference>
<dbReference type="InterPro" id="IPR006195">
    <property type="entry name" value="aa-tRNA-synth_II"/>
</dbReference>
<comment type="subcellular location">
    <subcellularLocation>
        <location evidence="7">Cytoplasm</location>
    </subcellularLocation>
</comment>
<gene>
    <name evidence="7" type="primary">aspS</name>
    <name evidence="9" type="ORF">P618_200178</name>
</gene>
<evidence type="ECO:0000256" key="7">
    <source>
        <dbReference type="HAMAP-Rule" id="MF_00044"/>
    </source>
</evidence>
<feature type="binding site" evidence="7">
    <location>
        <position position="453"/>
    </location>
    <ligand>
        <name>L-aspartate</name>
        <dbReference type="ChEBI" id="CHEBI:29991"/>
    </ligand>
</feature>
<evidence type="ECO:0000313" key="9">
    <source>
        <dbReference type="EMBL" id="ETZ07616.1"/>
    </source>
</evidence>
<keyword evidence="2 7" id="KW-0436">Ligase</keyword>
<keyword evidence="7" id="KW-0963">Cytoplasm</keyword>
<feature type="binding site" evidence="7">
    <location>
        <position position="494"/>
    </location>
    <ligand>
        <name>L-aspartate</name>
        <dbReference type="ChEBI" id="CHEBI:29991"/>
    </ligand>
</feature>
<dbReference type="SUPFAM" id="SSF50249">
    <property type="entry name" value="Nucleic acid-binding proteins"/>
    <property type="match status" value="1"/>
</dbReference>
<evidence type="ECO:0000256" key="1">
    <source>
        <dbReference type="ARBA" id="ARBA00006303"/>
    </source>
</evidence>
<dbReference type="CDD" id="cd04317">
    <property type="entry name" value="EcAspRS_like_N"/>
    <property type="match status" value="1"/>
</dbReference>
<keyword evidence="5 7" id="KW-0648">Protein biosynthesis</keyword>
<comment type="caution">
    <text evidence="9">The sequence shown here is derived from an EMBL/GenBank/DDBJ whole genome shotgun (WGS) entry which is preliminary data.</text>
</comment>
<dbReference type="Gene3D" id="3.30.1360.30">
    <property type="entry name" value="GAD-like domain"/>
    <property type="match status" value="1"/>
</dbReference>
<dbReference type="SUPFAM" id="SSF55261">
    <property type="entry name" value="GAD domain-like"/>
    <property type="match status" value="1"/>
</dbReference>
<feature type="site" description="Important for tRNA non-discrimination" evidence="7">
    <location>
        <position position="34"/>
    </location>
</feature>
<dbReference type="InterPro" id="IPR045864">
    <property type="entry name" value="aa-tRNA-synth_II/BPL/LPL"/>
</dbReference>
<protein>
    <recommendedName>
        <fullName evidence="7">Aspartate--tRNA(Asp/Asn) ligase</fullName>
        <ecNumber evidence="7">6.1.1.23</ecNumber>
    </recommendedName>
    <alternativeName>
        <fullName evidence="7">Aspartyl-tRNA synthetase</fullName>
        <shortName evidence="7">AspRS</shortName>
    </alternativeName>
    <alternativeName>
        <fullName evidence="7">Non-discriminating aspartyl-tRNA synthetase</fullName>
        <shortName evidence="7">ND-AspRS</shortName>
    </alternativeName>
</protein>
<dbReference type="PRINTS" id="PR01042">
    <property type="entry name" value="TRNASYNTHASP"/>
</dbReference>
<name>W6TF65_HOLOB</name>
<dbReference type="Pfam" id="PF01336">
    <property type="entry name" value="tRNA_anti-codon"/>
    <property type="match status" value="1"/>
</dbReference>
<dbReference type="GO" id="GO:0003676">
    <property type="term" value="F:nucleic acid binding"/>
    <property type="evidence" value="ECO:0007669"/>
    <property type="project" value="InterPro"/>
</dbReference>
<dbReference type="STRING" id="1399147.P618_200178"/>
<dbReference type="EMBL" id="AWTR02000023">
    <property type="protein sequence ID" value="ETZ07616.1"/>
    <property type="molecule type" value="Genomic_DNA"/>
</dbReference>
<comment type="similarity">
    <text evidence="1 7">Belongs to the class-II aminoacyl-tRNA synthetase family. Type 1 subfamily.</text>
</comment>
<dbReference type="InterPro" id="IPR004115">
    <property type="entry name" value="GAD-like_sf"/>
</dbReference>
<dbReference type="GO" id="GO:0050560">
    <property type="term" value="F:aspartate-tRNA(Asn) ligase activity"/>
    <property type="evidence" value="ECO:0007669"/>
    <property type="project" value="UniProtKB-EC"/>
</dbReference>
<evidence type="ECO:0000259" key="8">
    <source>
        <dbReference type="PROSITE" id="PS50862"/>
    </source>
</evidence>
<dbReference type="InterPro" id="IPR012340">
    <property type="entry name" value="NA-bd_OB-fold"/>
</dbReference>
<evidence type="ECO:0000256" key="4">
    <source>
        <dbReference type="ARBA" id="ARBA00022840"/>
    </source>
</evidence>
<dbReference type="Gene3D" id="2.40.50.140">
    <property type="entry name" value="Nucleic acid-binding proteins"/>
    <property type="match status" value="1"/>
</dbReference>
<evidence type="ECO:0000256" key="2">
    <source>
        <dbReference type="ARBA" id="ARBA00022598"/>
    </source>
</evidence>
<evidence type="ECO:0000313" key="10">
    <source>
        <dbReference type="Proteomes" id="UP000019112"/>
    </source>
</evidence>
<evidence type="ECO:0000256" key="3">
    <source>
        <dbReference type="ARBA" id="ARBA00022741"/>
    </source>
</evidence>
<comment type="function">
    <text evidence="7">Aspartyl-tRNA synthetase with relaxed tRNA specificity since it is able to aspartylate not only its cognate tRNA(Asp) but also tRNA(Asn). Reaction proceeds in two steps: L-aspartate is first activated by ATP to form Asp-AMP and then transferred to the acceptor end of tRNA(Asp/Asn).</text>
</comment>
<evidence type="ECO:0000256" key="6">
    <source>
        <dbReference type="ARBA" id="ARBA00023146"/>
    </source>
</evidence>
<feature type="binding site" evidence="7">
    <location>
        <position position="487"/>
    </location>
    <ligand>
        <name>ATP</name>
        <dbReference type="ChEBI" id="CHEBI:30616"/>
    </ligand>
</feature>
<proteinExistence type="inferred from homology"/>
<dbReference type="InterPro" id="IPR002312">
    <property type="entry name" value="Asp/Asn-tRNA-synth_IIb"/>
</dbReference>
<dbReference type="Pfam" id="PF02938">
    <property type="entry name" value="GAD"/>
    <property type="match status" value="1"/>
</dbReference>
<dbReference type="SUPFAM" id="SSF55681">
    <property type="entry name" value="Class II aaRS and biotin synthetases"/>
    <property type="match status" value="1"/>
</dbReference>
<feature type="binding site" evidence="7">
    <location>
        <position position="176"/>
    </location>
    <ligand>
        <name>L-aspartate</name>
        <dbReference type="ChEBI" id="CHEBI:29991"/>
    </ligand>
</feature>
<dbReference type="Proteomes" id="UP000019112">
    <property type="component" value="Unassembled WGS sequence"/>
</dbReference>
<dbReference type="PROSITE" id="PS50862">
    <property type="entry name" value="AA_TRNA_LIGASE_II"/>
    <property type="match status" value="1"/>
</dbReference>
<organism evidence="9 10">
    <name type="scientific">Holospora obtusa F1</name>
    <dbReference type="NCBI Taxonomy" id="1399147"/>
    <lineage>
        <taxon>Bacteria</taxon>
        <taxon>Pseudomonadati</taxon>
        <taxon>Pseudomonadota</taxon>
        <taxon>Alphaproteobacteria</taxon>
        <taxon>Holosporales</taxon>
        <taxon>Holosporaceae</taxon>
        <taxon>Holospora</taxon>
    </lineage>
</organism>
<dbReference type="GO" id="GO:0005524">
    <property type="term" value="F:ATP binding"/>
    <property type="evidence" value="ECO:0007669"/>
    <property type="project" value="UniProtKB-UniRule"/>
</dbReference>
<dbReference type="GO" id="GO:0005737">
    <property type="term" value="C:cytoplasm"/>
    <property type="evidence" value="ECO:0007669"/>
    <property type="project" value="UniProtKB-SubCell"/>
</dbReference>
<keyword evidence="4 7" id="KW-0067">ATP-binding</keyword>
<dbReference type="NCBIfam" id="NF001750">
    <property type="entry name" value="PRK00476.1"/>
    <property type="match status" value="1"/>
</dbReference>
<dbReference type="Pfam" id="PF00152">
    <property type="entry name" value="tRNA-synt_2"/>
    <property type="match status" value="1"/>
</dbReference>
<dbReference type="InterPro" id="IPR047089">
    <property type="entry name" value="Asp-tRNA-ligase_1_N"/>
</dbReference>
<dbReference type="InterPro" id="IPR004365">
    <property type="entry name" value="NA-bd_OB_tRNA"/>
</dbReference>
<dbReference type="AlphaFoldDB" id="W6TF65"/>
<evidence type="ECO:0000256" key="5">
    <source>
        <dbReference type="ARBA" id="ARBA00022917"/>
    </source>
</evidence>
<comment type="catalytic activity">
    <reaction evidence="7">
        <text>tRNA(Asx) + L-aspartate + ATP = L-aspartyl-tRNA(Asx) + AMP + diphosphate</text>
        <dbReference type="Rhea" id="RHEA:18349"/>
        <dbReference type="Rhea" id="RHEA-COMP:9710"/>
        <dbReference type="Rhea" id="RHEA-COMP:9711"/>
        <dbReference type="ChEBI" id="CHEBI:29991"/>
        <dbReference type="ChEBI" id="CHEBI:30616"/>
        <dbReference type="ChEBI" id="CHEBI:33019"/>
        <dbReference type="ChEBI" id="CHEBI:78442"/>
        <dbReference type="ChEBI" id="CHEBI:78516"/>
        <dbReference type="ChEBI" id="CHEBI:456215"/>
        <dbReference type="EC" id="6.1.1.23"/>
    </reaction>
</comment>
<comment type="caution">
    <text evidence="7">Lacks conserved residue(s) required for the propagation of feature annotation.</text>
</comment>
<dbReference type="eggNOG" id="COG0173">
    <property type="taxonomic scope" value="Bacteria"/>
</dbReference>
<dbReference type="GO" id="GO:0006422">
    <property type="term" value="P:aspartyl-tRNA aminoacylation"/>
    <property type="evidence" value="ECO:0007669"/>
    <property type="project" value="UniProtKB-UniRule"/>
</dbReference>
<dbReference type="PANTHER" id="PTHR22594:SF5">
    <property type="entry name" value="ASPARTATE--TRNA LIGASE, MITOCHONDRIAL"/>
    <property type="match status" value="1"/>
</dbReference>
<comment type="subunit">
    <text evidence="7">Homodimer.</text>
</comment>
<keyword evidence="6 7" id="KW-0030">Aminoacyl-tRNA synthetase</keyword>
<accession>W6TF65</accession>
<feature type="domain" description="Aminoacyl-transfer RNA synthetases class-II family profile" evidence="8">
    <location>
        <begin position="145"/>
        <end position="560"/>
    </location>
</feature>
<feature type="binding site" evidence="7">
    <location>
        <position position="222"/>
    </location>
    <ligand>
        <name>L-aspartate</name>
        <dbReference type="ChEBI" id="CHEBI:29991"/>
    </ligand>
</feature>
<dbReference type="NCBIfam" id="TIGR00459">
    <property type="entry name" value="aspS_bact"/>
    <property type="match status" value="1"/>
</dbReference>
<dbReference type="InterPro" id="IPR029351">
    <property type="entry name" value="GAD_dom"/>
</dbReference>
<feature type="binding site" evidence="7">
    <location>
        <begin position="539"/>
        <end position="542"/>
    </location>
    <ligand>
        <name>ATP</name>
        <dbReference type="ChEBI" id="CHEBI:30616"/>
    </ligand>
</feature>
<feature type="binding site" evidence="7">
    <location>
        <begin position="222"/>
        <end position="224"/>
    </location>
    <ligand>
        <name>ATP</name>
        <dbReference type="ChEBI" id="CHEBI:30616"/>
    </ligand>
</feature>
<sequence length="591" mass="67334">MNSFYRTESCGALRANHERKNVKLSGWIHRKRDHGQLLFVDLRDHYGITQCVVDPASPAFVILEHAPLESVVSVEGEVVLRQAHLVNTKIETGEIEVKAQLAVMLSQAAPLPLTVNSDEPFPEETRLKYRFLDLRRPKLHQHIVLRGKVIQFLREQMQSRGFLEIQTPILTGTSPEGARDYVVPSRLYPGQFYALPQAPQQFKQLLMASGFDKYFQISPCFRDEDPRADRSPGEFYQLDMEMSFVTQEEIFSILEPVLRETFLKFAPDEWQVSLENFPRIPYEKALEEYGSDKPDLRNPLKISNLCKLFHNSSFPPFQGALKKKGTIRALKVPGLAQQSRQFLKMLESWALEQGAPGLGYILRKSDKWQGPLVKFFSDDEQLELTREFSDIEGVGVCFMAGPCKEVEQFLGKLRTYVWKALNPEEEKVFKFCWIVDFPMYEEDPLTQSVVFSHNPFSMPQGGMKALEKISPLEIKAFQYDIVCNGVELCSGAIRNHDPEIMKKAFLIAGYADQEVERQFGALLNAFRYGVPPHGGAAPGIERILMLLCQVPNIREVVAFPWTQQGKDLLMQAPGPLPSARLKELHLRPLSS</sequence>
<dbReference type="HAMAP" id="MF_00044">
    <property type="entry name" value="Asp_tRNA_synth_type1"/>
    <property type="match status" value="1"/>
</dbReference>
<dbReference type="OrthoDB" id="9802326at2"/>
<dbReference type="GO" id="GO:0004815">
    <property type="term" value="F:aspartate-tRNA ligase activity"/>
    <property type="evidence" value="ECO:0007669"/>
    <property type="project" value="UniProtKB-UniRule"/>
</dbReference>
<feature type="region of interest" description="Aspartate" evidence="7">
    <location>
        <begin position="200"/>
        <end position="203"/>
    </location>
</feature>